<feature type="domain" description="IclR-ED" evidence="5">
    <location>
        <begin position="77"/>
        <end position="259"/>
    </location>
</feature>
<dbReference type="Pfam" id="PF09339">
    <property type="entry name" value="HTH_IclR"/>
    <property type="match status" value="1"/>
</dbReference>
<dbReference type="InterPro" id="IPR029016">
    <property type="entry name" value="GAF-like_dom_sf"/>
</dbReference>
<evidence type="ECO:0000256" key="3">
    <source>
        <dbReference type="ARBA" id="ARBA00023163"/>
    </source>
</evidence>
<evidence type="ECO:0000259" key="4">
    <source>
        <dbReference type="PROSITE" id="PS51077"/>
    </source>
</evidence>
<dbReference type="SUPFAM" id="SSF55781">
    <property type="entry name" value="GAF domain-like"/>
    <property type="match status" value="1"/>
</dbReference>
<dbReference type="InterPro" id="IPR014757">
    <property type="entry name" value="Tscrpt_reg_IclR_C"/>
</dbReference>
<reference evidence="6" key="1">
    <citation type="journal article" date="2021" name="Gut Microbes">
        <title>A synthetic consortium of 100 gut commensals modulates the composition and function in a colon model of the microbiome of elderly subjects.</title>
        <authorList>
            <person name="Perez M."/>
            <person name="Ntemiri A."/>
            <person name="Tan H."/>
            <person name="Harris H.M.B."/>
            <person name="Roager H.M."/>
            <person name="Ribiere C."/>
            <person name="O'Toole P.W."/>
        </authorList>
    </citation>
    <scope>NUCLEOTIDE SEQUENCE</scope>
    <source>
        <strain evidence="6">MCC335</strain>
    </source>
</reference>
<name>A0AA41FGN8_9FIRM</name>
<dbReference type="AlphaFoldDB" id="A0AA41FGN8"/>
<dbReference type="GO" id="GO:0045892">
    <property type="term" value="P:negative regulation of DNA-templated transcription"/>
    <property type="evidence" value="ECO:0007669"/>
    <property type="project" value="TreeGrafter"/>
</dbReference>
<protein>
    <submittedName>
        <fullName evidence="6">Helix-turn-helix domain-containing protein</fullName>
    </submittedName>
</protein>
<comment type="caution">
    <text evidence="6">The sequence shown here is derived from an EMBL/GenBank/DDBJ whole genome shotgun (WGS) entry which is preliminary data.</text>
</comment>
<dbReference type="InterPro" id="IPR036388">
    <property type="entry name" value="WH-like_DNA-bd_sf"/>
</dbReference>
<dbReference type="PANTHER" id="PTHR30136">
    <property type="entry name" value="HELIX-TURN-HELIX TRANSCRIPTIONAL REGULATOR, ICLR FAMILY"/>
    <property type="match status" value="1"/>
</dbReference>
<evidence type="ECO:0000256" key="2">
    <source>
        <dbReference type="ARBA" id="ARBA00023125"/>
    </source>
</evidence>
<dbReference type="Gene3D" id="3.30.450.40">
    <property type="match status" value="1"/>
</dbReference>
<keyword evidence="2" id="KW-0238">DNA-binding</keyword>
<dbReference type="GO" id="GO:0003700">
    <property type="term" value="F:DNA-binding transcription factor activity"/>
    <property type="evidence" value="ECO:0007669"/>
    <property type="project" value="TreeGrafter"/>
</dbReference>
<accession>A0AA41FGN8</accession>
<gene>
    <name evidence="6" type="ORF">GPL26_14380</name>
</gene>
<keyword evidence="1" id="KW-0805">Transcription regulation</keyword>
<dbReference type="PROSITE" id="PS51078">
    <property type="entry name" value="ICLR_ED"/>
    <property type="match status" value="1"/>
</dbReference>
<dbReference type="InterPro" id="IPR005471">
    <property type="entry name" value="Tscrpt_reg_IclR_N"/>
</dbReference>
<dbReference type="PROSITE" id="PS51077">
    <property type="entry name" value="HTH_ICLR"/>
    <property type="match status" value="1"/>
</dbReference>
<evidence type="ECO:0000313" key="7">
    <source>
        <dbReference type="Proteomes" id="UP000708338"/>
    </source>
</evidence>
<dbReference type="Pfam" id="PF01614">
    <property type="entry name" value="IclR_C"/>
    <property type="match status" value="1"/>
</dbReference>
<evidence type="ECO:0000256" key="1">
    <source>
        <dbReference type="ARBA" id="ARBA00023015"/>
    </source>
</evidence>
<sequence length="259" mass="28707">MVGACANINFLEQVVVMTEKIFTVLEAVGKTKGTNSVSVIQKLTGLPRSTVHRILQSMEKSGMIVYRQDKGYSISQKLQLLCLSSNQNTDFLEVMIPLVKEIAEKTQETVSVNVLENMERICIYRVEGRKRAINNVHMGERGPLFSGSTGRVLTASLSPLKFEKALIYGEENGIITAANKKEVIAKVETCRQDGYAVSMEERYEGCWSIAVPIVSGITRETLGALSVNSVISSYSEDVKDMYIKMLREASQKAGLELLR</sequence>
<dbReference type="Proteomes" id="UP000708338">
    <property type="component" value="Unassembled WGS sequence"/>
</dbReference>
<organism evidence="6 7">
    <name type="scientific">Enterocloster citroniae</name>
    <dbReference type="NCBI Taxonomy" id="358743"/>
    <lineage>
        <taxon>Bacteria</taxon>
        <taxon>Bacillati</taxon>
        <taxon>Bacillota</taxon>
        <taxon>Clostridia</taxon>
        <taxon>Lachnospirales</taxon>
        <taxon>Lachnospiraceae</taxon>
        <taxon>Enterocloster</taxon>
    </lineage>
</organism>
<dbReference type="GO" id="GO:0003677">
    <property type="term" value="F:DNA binding"/>
    <property type="evidence" value="ECO:0007669"/>
    <property type="project" value="UniProtKB-KW"/>
</dbReference>
<feature type="domain" description="HTH iclR-type" evidence="4">
    <location>
        <begin position="15"/>
        <end position="76"/>
    </location>
</feature>
<dbReference type="SUPFAM" id="SSF46785">
    <property type="entry name" value="Winged helix' DNA-binding domain"/>
    <property type="match status" value="1"/>
</dbReference>
<proteinExistence type="predicted"/>
<dbReference type="Gene3D" id="1.10.10.10">
    <property type="entry name" value="Winged helix-like DNA-binding domain superfamily/Winged helix DNA-binding domain"/>
    <property type="match status" value="1"/>
</dbReference>
<dbReference type="InterPro" id="IPR036390">
    <property type="entry name" value="WH_DNA-bd_sf"/>
</dbReference>
<evidence type="ECO:0000259" key="5">
    <source>
        <dbReference type="PROSITE" id="PS51078"/>
    </source>
</evidence>
<dbReference type="PANTHER" id="PTHR30136:SF35">
    <property type="entry name" value="HTH-TYPE TRANSCRIPTIONAL REGULATOR RV1719"/>
    <property type="match status" value="1"/>
</dbReference>
<keyword evidence="3" id="KW-0804">Transcription</keyword>
<dbReference type="InterPro" id="IPR050707">
    <property type="entry name" value="HTH_MetabolicPath_Reg"/>
</dbReference>
<dbReference type="SMART" id="SM00346">
    <property type="entry name" value="HTH_ICLR"/>
    <property type="match status" value="1"/>
</dbReference>
<dbReference type="EMBL" id="WQPS01000014">
    <property type="protein sequence ID" value="MBT9810818.1"/>
    <property type="molecule type" value="Genomic_DNA"/>
</dbReference>
<evidence type="ECO:0000313" key="6">
    <source>
        <dbReference type="EMBL" id="MBT9810818.1"/>
    </source>
</evidence>